<keyword evidence="2" id="KW-0378">Hydrolase</keyword>
<organism evidence="5 6">
    <name type="scientific">Kribbella yunnanensis</name>
    <dbReference type="NCBI Taxonomy" id="190194"/>
    <lineage>
        <taxon>Bacteria</taxon>
        <taxon>Bacillati</taxon>
        <taxon>Actinomycetota</taxon>
        <taxon>Actinomycetes</taxon>
        <taxon>Propionibacteriales</taxon>
        <taxon>Kribbellaceae</taxon>
        <taxon>Kribbella</taxon>
    </lineage>
</organism>
<dbReference type="Pfam" id="PF02551">
    <property type="entry name" value="Acyl_CoA_thio"/>
    <property type="match status" value="1"/>
</dbReference>
<evidence type="ECO:0000259" key="3">
    <source>
        <dbReference type="Pfam" id="PF02551"/>
    </source>
</evidence>
<dbReference type="InterPro" id="IPR042171">
    <property type="entry name" value="Acyl-CoA_hotdog"/>
</dbReference>
<evidence type="ECO:0000256" key="1">
    <source>
        <dbReference type="ARBA" id="ARBA00006538"/>
    </source>
</evidence>
<name>A0ABN2IKX5_9ACTN</name>
<dbReference type="InterPro" id="IPR025652">
    <property type="entry name" value="TesB_C"/>
</dbReference>
<dbReference type="Proteomes" id="UP001500280">
    <property type="component" value="Unassembled WGS sequence"/>
</dbReference>
<dbReference type="PANTHER" id="PTHR11066:SF34">
    <property type="entry name" value="ACYL-COENZYME A THIOESTERASE 8"/>
    <property type="match status" value="1"/>
</dbReference>
<evidence type="ECO:0000256" key="2">
    <source>
        <dbReference type="ARBA" id="ARBA00022801"/>
    </source>
</evidence>
<dbReference type="EMBL" id="BAAANF010000021">
    <property type="protein sequence ID" value="GAA1706685.1"/>
    <property type="molecule type" value="Genomic_DNA"/>
</dbReference>
<evidence type="ECO:0000313" key="5">
    <source>
        <dbReference type="EMBL" id="GAA1706685.1"/>
    </source>
</evidence>
<gene>
    <name evidence="5" type="ORF">GCM10009745_63180</name>
</gene>
<evidence type="ECO:0000259" key="4">
    <source>
        <dbReference type="Pfam" id="PF13622"/>
    </source>
</evidence>
<proteinExistence type="inferred from homology"/>
<reference evidence="5 6" key="1">
    <citation type="journal article" date="2019" name="Int. J. Syst. Evol. Microbiol.">
        <title>The Global Catalogue of Microorganisms (GCM) 10K type strain sequencing project: providing services to taxonomists for standard genome sequencing and annotation.</title>
        <authorList>
            <consortium name="The Broad Institute Genomics Platform"/>
            <consortium name="The Broad Institute Genome Sequencing Center for Infectious Disease"/>
            <person name="Wu L."/>
            <person name="Ma J."/>
        </authorList>
    </citation>
    <scope>NUCLEOTIDE SEQUENCE [LARGE SCALE GENOMIC DNA]</scope>
    <source>
        <strain evidence="5 6">JCM 14307</strain>
    </source>
</reference>
<dbReference type="InterPro" id="IPR029069">
    <property type="entry name" value="HotDog_dom_sf"/>
</dbReference>
<dbReference type="RefSeq" id="WP_344160017.1">
    <property type="nucleotide sequence ID" value="NZ_BAAANF010000021.1"/>
</dbReference>
<dbReference type="InterPro" id="IPR003703">
    <property type="entry name" value="Acyl_CoA_thio"/>
</dbReference>
<protein>
    <submittedName>
        <fullName evidence="5">Acyl-CoA thioesterase II</fullName>
    </submittedName>
</protein>
<dbReference type="PANTHER" id="PTHR11066">
    <property type="entry name" value="ACYL-COA THIOESTERASE"/>
    <property type="match status" value="1"/>
</dbReference>
<dbReference type="SUPFAM" id="SSF54637">
    <property type="entry name" value="Thioesterase/thiol ester dehydrase-isomerase"/>
    <property type="match status" value="2"/>
</dbReference>
<dbReference type="InterPro" id="IPR049449">
    <property type="entry name" value="TesB_ACOT8-like_N"/>
</dbReference>
<evidence type="ECO:0000313" key="6">
    <source>
        <dbReference type="Proteomes" id="UP001500280"/>
    </source>
</evidence>
<feature type="domain" description="Acyl-CoA thioesterase 2 C-terminal" evidence="3">
    <location>
        <begin position="184"/>
        <end position="288"/>
    </location>
</feature>
<dbReference type="Gene3D" id="2.40.160.210">
    <property type="entry name" value="Acyl-CoA thioesterase, double hotdog domain"/>
    <property type="match status" value="1"/>
</dbReference>
<accession>A0ABN2IKX5</accession>
<comment type="similarity">
    <text evidence="1">Belongs to the C/M/P thioester hydrolase family.</text>
</comment>
<dbReference type="CDD" id="cd03444">
    <property type="entry name" value="Thioesterase_II_repeat1"/>
    <property type="match status" value="1"/>
</dbReference>
<dbReference type="CDD" id="cd03445">
    <property type="entry name" value="Thioesterase_II_repeat2"/>
    <property type="match status" value="1"/>
</dbReference>
<sequence>MRECDRTGRTATDVLDELLTLLVLDEGAGGVLRGRSPRRSLPFVYGGLLAAQALAAAYRSVDRPLRVHSLHAYFLAAGDPRADLLYEVMEIRDSPSFAVRRVCARQGERVVFEATMSFSIDVPGLEHGRAPNCLSDDPGDLPQLGAWLRPHHAVLPDWWTGPMAIDLRYPAQPPHVLSSALRSGQRLWMRAVASLPEDARLHECVFTFASDLTLLDPVLLANGKSWYAGGIRGASLDHAIWFHRRFPIDGWVLYEQASPASYGGRGLGTGDVFTADGTLCASVAQQGLVRLIT</sequence>
<feature type="domain" description="Acyl-CoA thioesterase-like N-terminal HotDog" evidence="4">
    <location>
        <begin position="44"/>
        <end position="118"/>
    </location>
</feature>
<keyword evidence="6" id="KW-1185">Reference proteome</keyword>
<comment type="caution">
    <text evidence="5">The sequence shown here is derived from an EMBL/GenBank/DDBJ whole genome shotgun (WGS) entry which is preliminary data.</text>
</comment>
<dbReference type="Pfam" id="PF13622">
    <property type="entry name" value="4HBT_3"/>
    <property type="match status" value="1"/>
</dbReference>